<sequence>MAKLARSYIWKGSKLPIAAAVVTAFLFAAFKYREDIKSLAEYTWWQYKTTLFEADYSALSEAANVSVPETYDLAHDDWVFDDVDYPLYQEDRCEFMSRQVSCLQNGHSDTMYQKWRWQPKDFSLPKLVYTQISLLVSV</sequence>
<dbReference type="PANTHER" id="PTHR32285:SF276">
    <property type="entry name" value="XYLAN O-ACETYLTRANSFERASE 6"/>
    <property type="match status" value="1"/>
</dbReference>
<feature type="domain" description="Trichome birefringence-like N-terminal" evidence="2">
    <location>
        <begin position="72"/>
        <end position="121"/>
    </location>
</feature>
<name>A0AAQ3KLP9_9LILI</name>
<dbReference type="GO" id="GO:0016413">
    <property type="term" value="F:O-acetyltransferase activity"/>
    <property type="evidence" value="ECO:0007669"/>
    <property type="project" value="InterPro"/>
</dbReference>
<dbReference type="EMBL" id="CP136895">
    <property type="protein sequence ID" value="WOL10444.1"/>
    <property type="molecule type" value="Genomic_DNA"/>
</dbReference>
<dbReference type="InterPro" id="IPR029962">
    <property type="entry name" value="TBL"/>
</dbReference>
<protein>
    <recommendedName>
        <fullName evidence="2">Trichome birefringence-like N-terminal domain-containing protein</fullName>
    </recommendedName>
</protein>
<accession>A0AAQ3KLP9</accession>
<dbReference type="Pfam" id="PF14416">
    <property type="entry name" value="PMR5N"/>
    <property type="match status" value="1"/>
</dbReference>
<dbReference type="AlphaFoldDB" id="A0AAQ3KLP9"/>
<keyword evidence="1" id="KW-1133">Transmembrane helix</keyword>
<evidence type="ECO:0000256" key="1">
    <source>
        <dbReference type="SAM" id="Phobius"/>
    </source>
</evidence>
<evidence type="ECO:0000313" key="3">
    <source>
        <dbReference type="EMBL" id="WOL10444.1"/>
    </source>
</evidence>
<dbReference type="Proteomes" id="UP001327560">
    <property type="component" value="Chromosome 6"/>
</dbReference>
<gene>
    <name evidence="3" type="ORF">Cni_G19199</name>
</gene>
<keyword evidence="1" id="KW-0472">Membrane</keyword>
<keyword evidence="1" id="KW-0812">Transmembrane</keyword>
<evidence type="ECO:0000313" key="4">
    <source>
        <dbReference type="Proteomes" id="UP001327560"/>
    </source>
</evidence>
<dbReference type="InterPro" id="IPR025846">
    <property type="entry name" value="TBL_N"/>
</dbReference>
<dbReference type="GO" id="GO:0005794">
    <property type="term" value="C:Golgi apparatus"/>
    <property type="evidence" value="ECO:0007669"/>
    <property type="project" value="TreeGrafter"/>
</dbReference>
<dbReference type="PANTHER" id="PTHR32285">
    <property type="entry name" value="PROTEIN TRICHOME BIREFRINGENCE-LIKE 9-RELATED"/>
    <property type="match status" value="1"/>
</dbReference>
<reference evidence="3 4" key="1">
    <citation type="submission" date="2023-10" db="EMBL/GenBank/DDBJ databases">
        <title>Chromosome-scale genome assembly provides insights into flower coloration mechanisms of Canna indica.</title>
        <authorList>
            <person name="Li C."/>
        </authorList>
    </citation>
    <scope>NUCLEOTIDE SEQUENCE [LARGE SCALE GENOMIC DNA]</scope>
    <source>
        <tissue evidence="3">Flower</tissue>
    </source>
</reference>
<organism evidence="3 4">
    <name type="scientific">Canna indica</name>
    <name type="common">Indian-shot</name>
    <dbReference type="NCBI Taxonomy" id="4628"/>
    <lineage>
        <taxon>Eukaryota</taxon>
        <taxon>Viridiplantae</taxon>
        <taxon>Streptophyta</taxon>
        <taxon>Embryophyta</taxon>
        <taxon>Tracheophyta</taxon>
        <taxon>Spermatophyta</taxon>
        <taxon>Magnoliopsida</taxon>
        <taxon>Liliopsida</taxon>
        <taxon>Zingiberales</taxon>
        <taxon>Cannaceae</taxon>
        <taxon>Canna</taxon>
    </lineage>
</organism>
<keyword evidence="4" id="KW-1185">Reference proteome</keyword>
<evidence type="ECO:0000259" key="2">
    <source>
        <dbReference type="Pfam" id="PF14416"/>
    </source>
</evidence>
<feature type="transmembrane region" description="Helical" evidence="1">
    <location>
        <begin position="12"/>
        <end position="30"/>
    </location>
</feature>
<proteinExistence type="predicted"/>